<dbReference type="EMBL" id="WKKX01000137">
    <property type="protein sequence ID" value="MSE08002.1"/>
    <property type="molecule type" value="Genomic_DNA"/>
</dbReference>
<proteinExistence type="predicted"/>
<feature type="transmembrane region" description="Helical" evidence="1">
    <location>
        <begin position="26"/>
        <end position="48"/>
    </location>
</feature>
<dbReference type="EMBL" id="WKKZ01000175">
    <property type="protein sequence ID" value="MSE05252.1"/>
    <property type="molecule type" value="Genomic_DNA"/>
</dbReference>
<evidence type="ECO:0000313" key="2">
    <source>
        <dbReference type="EMBL" id="MSE05252.1"/>
    </source>
</evidence>
<keyword evidence="1" id="KW-0472">Membrane</keyword>
<evidence type="ECO:0000313" key="4">
    <source>
        <dbReference type="Proteomes" id="UP000437575"/>
    </source>
</evidence>
<organism evidence="2 4">
    <name type="scientific">Ligilactobacillus salivarius</name>
    <dbReference type="NCBI Taxonomy" id="1624"/>
    <lineage>
        <taxon>Bacteria</taxon>
        <taxon>Bacillati</taxon>
        <taxon>Bacillota</taxon>
        <taxon>Bacilli</taxon>
        <taxon>Lactobacillales</taxon>
        <taxon>Lactobacillaceae</taxon>
        <taxon>Ligilactobacillus</taxon>
    </lineage>
</organism>
<evidence type="ECO:0000313" key="5">
    <source>
        <dbReference type="Proteomes" id="UP000467635"/>
    </source>
</evidence>
<dbReference type="AlphaFoldDB" id="A0A6A8LQP4"/>
<dbReference type="Proteomes" id="UP000467635">
    <property type="component" value="Unassembled WGS sequence"/>
</dbReference>
<dbReference type="Proteomes" id="UP000437575">
    <property type="component" value="Unassembled WGS sequence"/>
</dbReference>
<dbReference type="InterPro" id="IPR032083">
    <property type="entry name" value="DUF4811"/>
</dbReference>
<evidence type="ECO:0000256" key="1">
    <source>
        <dbReference type="SAM" id="Phobius"/>
    </source>
</evidence>
<name>A0A6A8LQP4_9LACO</name>
<dbReference type="Pfam" id="PF16069">
    <property type="entry name" value="DUF4811"/>
    <property type="match status" value="1"/>
</dbReference>
<comment type="caution">
    <text evidence="2">The sequence shown here is derived from an EMBL/GenBank/DDBJ whole genome shotgun (WGS) entry which is preliminary data.</text>
</comment>
<keyword evidence="1" id="KW-0812">Transmembrane</keyword>
<protein>
    <submittedName>
        <fullName evidence="2">DUF4811 domain-containing protein</fullName>
    </submittedName>
</protein>
<evidence type="ECO:0000313" key="3">
    <source>
        <dbReference type="EMBL" id="MSE08002.1"/>
    </source>
</evidence>
<reference evidence="4 5" key="1">
    <citation type="submission" date="2019-11" db="EMBL/GenBank/DDBJ databases">
        <title>Draft Genome Sequence of Plant Growth-Promoting Rhizosphere-Associated Bacteria.</title>
        <authorList>
            <person name="Vasilyev I.Y."/>
            <person name="Radchenko V."/>
            <person name="Ilnitskaya E.V."/>
        </authorList>
    </citation>
    <scope>NUCLEOTIDE SEQUENCE [LARGE SCALE GENOMIC DNA]</scope>
    <source>
        <strain evidence="3 5">VRA_01-1sq_f</strain>
        <strain evidence="2 4">VRA_1sq_f</strain>
    </source>
</reference>
<sequence>MIVYVILVLLLLTILAWTFIPNKVLRVLIGTGLTILLTCSVTVLTMTFKNHYGMRQITISETKPIYSATEGKMPMGVLLVSKVGKDDKKHKIMVYQDSVDSKAKAHFVPNQKKITESIKKESYYSSTDVKEATITKETTRWKWKTDKYKLWLNVGQENELVKQVSKVQIPKDTWVALSPKQLEKMQTMLTQNMSSSSSTDMSQMAGMTKEDQAKLMVKMVKEGLKNDAFNNY</sequence>
<accession>A0A6A8LQP4</accession>
<gene>
    <name evidence="3" type="ORF">GKC33_04505</name>
    <name evidence="2" type="ORF">GKC34_05305</name>
</gene>
<keyword evidence="1" id="KW-1133">Transmembrane helix</keyword>